<dbReference type="Proteomes" id="UP000036958">
    <property type="component" value="Unassembled WGS sequence"/>
</dbReference>
<gene>
    <name evidence="1" type="ORF">NC99_45610</name>
</gene>
<dbReference type="AlphaFoldDB" id="A0A0L8V2F5"/>
<reference evidence="2" key="1">
    <citation type="submission" date="2015-07" db="EMBL/GenBank/DDBJ databases">
        <title>Genome sequencing of Sunxiuqinia dokdonensis strain SK.</title>
        <authorList>
            <person name="Ahn S."/>
            <person name="Kim B.-C."/>
        </authorList>
    </citation>
    <scope>NUCLEOTIDE SEQUENCE [LARGE SCALE GENOMIC DNA]</scope>
    <source>
        <strain evidence="2">SK</strain>
    </source>
</reference>
<dbReference type="STRING" id="1409788.NC99_45610"/>
<evidence type="ECO:0000313" key="2">
    <source>
        <dbReference type="Proteomes" id="UP000036958"/>
    </source>
</evidence>
<comment type="caution">
    <text evidence="1">The sequence shown here is derived from an EMBL/GenBank/DDBJ whole genome shotgun (WGS) entry which is preliminary data.</text>
</comment>
<evidence type="ECO:0000313" key="1">
    <source>
        <dbReference type="EMBL" id="KOH42606.1"/>
    </source>
</evidence>
<name>A0A0L8V2F5_9BACT</name>
<organism evidence="1 2">
    <name type="scientific">Sunxiuqinia dokdonensis</name>
    <dbReference type="NCBI Taxonomy" id="1409788"/>
    <lineage>
        <taxon>Bacteria</taxon>
        <taxon>Pseudomonadati</taxon>
        <taxon>Bacteroidota</taxon>
        <taxon>Bacteroidia</taxon>
        <taxon>Marinilabiliales</taxon>
        <taxon>Prolixibacteraceae</taxon>
        <taxon>Sunxiuqinia</taxon>
    </lineage>
</organism>
<accession>A0A0L8V2F5</accession>
<sequence>MVNFKQINYHKSIELFKHADLAGKRLRLGEFSTSIWLQKENINLDEIKDISKNYPDLKIFIIGGGESEGFYIYSERHETCFKFEAELSLLK</sequence>
<proteinExistence type="predicted"/>
<protein>
    <submittedName>
        <fullName evidence="1">Uncharacterized protein</fullName>
    </submittedName>
</protein>
<keyword evidence="2" id="KW-1185">Reference proteome</keyword>
<dbReference type="EMBL" id="LGIA01000220">
    <property type="protein sequence ID" value="KOH42606.1"/>
    <property type="molecule type" value="Genomic_DNA"/>
</dbReference>